<evidence type="ECO:0000256" key="1">
    <source>
        <dbReference type="SAM" id="MobiDB-lite"/>
    </source>
</evidence>
<evidence type="ECO:0000313" key="3">
    <source>
        <dbReference type="Proteomes" id="UP001159427"/>
    </source>
</evidence>
<accession>A0ABN8PKA1</accession>
<dbReference type="EMBL" id="CALNXI010000857">
    <property type="protein sequence ID" value="CAH3143616.1"/>
    <property type="molecule type" value="Genomic_DNA"/>
</dbReference>
<comment type="caution">
    <text evidence="2">The sequence shown here is derived from an EMBL/GenBank/DDBJ whole genome shotgun (WGS) entry which is preliminary data.</text>
</comment>
<evidence type="ECO:0000313" key="2">
    <source>
        <dbReference type="EMBL" id="CAH3143616.1"/>
    </source>
</evidence>
<name>A0ABN8PKA1_9CNID</name>
<feature type="region of interest" description="Disordered" evidence="1">
    <location>
        <begin position="15"/>
        <end position="42"/>
    </location>
</feature>
<proteinExistence type="predicted"/>
<keyword evidence="3" id="KW-1185">Reference proteome</keyword>
<gene>
    <name evidence="2" type="ORF">PEVE_00042899</name>
</gene>
<dbReference type="Proteomes" id="UP001159427">
    <property type="component" value="Unassembled WGS sequence"/>
</dbReference>
<organism evidence="2 3">
    <name type="scientific">Porites evermanni</name>
    <dbReference type="NCBI Taxonomy" id="104178"/>
    <lineage>
        <taxon>Eukaryota</taxon>
        <taxon>Metazoa</taxon>
        <taxon>Cnidaria</taxon>
        <taxon>Anthozoa</taxon>
        <taxon>Hexacorallia</taxon>
        <taxon>Scleractinia</taxon>
        <taxon>Fungiina</taxon>
        <taxon>Poritidae</taxon>
        <taxon>Porites</taxon>
    </lineage>
</organism>
<reference evidence="2 3" key="1">
    <citation type="submission" date="2022-05" db="EMBL/GenBank/DDBJ databases">
        <authorList>
            <consortium name="Genoscope - CEA"/>
            <person name="William W."/>
        </authorList>
    </citation>
    <scope>NUCLEOTIDE SEQUENCE [LARGE SCALE GENOMIC DNA]</scope>
</reference>
<feature type="compositionally biased region" description="Basic residues" evidence="1">
    <location>
        <begin position="22"/>
        <end position="33"/>
    </location>
</feature>
<sequence length="197" mass="21533">MKVVGDAGLSVADPGNVNAVSKKPKTGKRRGGRGSRDANTQGNTQCNVVPLHLYKKATKDVDLCNVTPVNTAIISYCGTSIPILGKVRLSVWRGDFRCLLDCNLVDSKKESDGEVYTHDVPASSKVSADQLIKCFPRVFADGMGALAGEYHMVLDESARPVQHPPRRVPIAIRERLREILEDLEKREIIARVTTPTP</sequence>
<protein>
    <submittedName>
        <fullName evidence="2">Uncharacterized protein</fullName>
    </submittedName>
</protein>